<dbReference type="Proteomes" id="UP000800303">
    <property type="component" value="Unassembled WGS sequence"/>
</dbReference>
<reference evidence="2 3" key="1">
    <citation type="submission" date="2020-01" db="EMBL/GenBank/DDBJ databases">
        <title>Polyphasic characterisation and genomic insights into a novel alkali tolerant bacterium VR-M41.</title>
        <authorList>
            <person name="Vemuluri V.R."/>
        </authorList>
    </citation>
    <scope>NUCLEOTIDE SEQUENCE [LARGE SCALE GENOMIC DNA]</scope>
    <source>
        <strain evidence="2 3">VR-M41</strain>
    </source>
</reference>
<protein>
    <submittedName>
        <fullName evidence="2">Type II toxin-antitoxin system HicA family toxin</fullName>
    </submittedName>
</protein>
<keyword evidence="1" id="KW-0732">Signal</keyword>
<evidence type="ECO:0000313" key="2">
    <source>
        <dbReference type="EMBL" id="NGZ76966.1"/>
    </source>
</evidence>
<accession>A0ABX0F7M5</accession>
<gene>
    <name evidence="2" type="ORF">GYN08_16795</name>
</gene>
<dbReference type="EMBL" id="JAAFGS010000006">
    <property type="protein sequence ID" value="NGZ76966.1"/>
    <property type="molecule type" value="Genomic_DNA"/>
</dbReference>
<dbReference type="RefSeq" id="WP_166276458.1">
    <property type="nucleotide sequence ID" value="NZ_JAAFGS010000006.1"/>
</dbReference>
<evidence type="ECO:0000313" key="3">
    <source>
        <dbReference type="Proteomes" id="UP000800303"/>
    </source>
</evidence>
<evidence type="ECO:0000256" key="1">
    <source>
        <dbReference type="SAM" id="SignalP"/>
    </source>
</evidence>
<feature type="chain" id="PRO_5045106360" evidence="1">
    <location>
        <begin position="23"/>
        <end position="118"/>
    </location>
</feature>
<name>A0ABX0F7M5_9BACL</name>
<organism evidence="2 3">
    <name type="scientific">Saccharibacillus alkalitolerans</name>
    <dbReference type="NCBI Taxonomy" id="2705290"/>
    <lineage>
        <taxon>Bacteria</taxon>
        <taxon>Bacillati</taxon>
        <taxon>Bacillota</taxon>
        <taxon>Bacilli</taxon>
        <taxon>Bacillales</taxon>
        <taxon>Paenibacillaceae</taxon>
        <taxon>Saccharibacillus</taxon>
    </lineage>
</organism>
<feature type="signal peptide" evidence="1">
    <location>
        <begin position="1"/>
        <end position="22"/>
    </location>
</feature>
<proteinExistence type="predicted"/>
<sequence>MNKKKRVAIVCACAALVLCAGAAVPVARYGTETTIAMAKLNAAGEKLVELDGDSRFDRYLAKDDEAFGQMQRLMQERGWTFREQDGSGYFFEKENRKTVVTTKQLSTHTVRIQLEKGL</sequence>
<comment type="caution">
    <text evidence="2">The sequence shown here is derived from an EMBL/GenBank/DDBJ whole genome shotgun (WGS) entry which is preliminary data.</text>
</comment>
<keyword evidence="3" id="KW-1185">Reference proteome</keyword>